<reference evidence="1 2" key="1">
    <citation type="submission" date="2021-06" db="EMBL/GenBank/DDBJ databases">
        <title>Caerostris extrusa draft genome.</title>
        <authorList>
            <person name="Kono N."/>
            <person name="Arakawa K."/>
        </authorList>
    </citation>
    <scope>NUCLEOTIDE SEQUENCE [LARGE SCALE GENOMIC DNA]</scope>
</reference>
<dbReference type="Proteomes" id="UP001054945">
    <property type="component" value="Unassembled WGS sequence"/>
</dbReference>
<dbReference type="AlphaFoldDB" id="A0AAV4PXQ4"/>
<evidence type="ECO:0000313" key="2">
    <source>
        <dbReference type="Proteomes" id="UP001054945"/>
    </source>
</evidence>
<organism evidence="1 2">
    <name type="scientific">Caerostris extrusa</name>
    <name type="common">Bark spider</name>
    <name type="synonym">Caerostris bankana</name>
    <dbReference type="NCBI Taxonomy" id="172846"/>
    <lineage>
        <taxon>Eukaryota</taxon>
        <taxon>Metazoa</taxon>
        <taxon>Ecdysozoa</taxon>
        <taxon>Arthropoda</taxon>
        <taxon>Chelicerata</taxon>
        <taxon>Arachnida</taxon>
        <taxon>Araneae</taxon>
        <taxon>Araneomorphae</taxon>
        <taxon>Entelegynae</taxon>
        <taxon>Araneoidea</taxon>
        <taxon>Araneidae</taxon>
        <taxon>Caerostris</taxon>
    </lineage>
</organism>
<sequence length="26" mass="3247">MSEKQLTCISERWWLSDPHLKVKQFR</sequence>
<dbReference type="EMBL" id="BPLR01005444">
    <property type="protein sequence ID" value="GIY02408.1"/>
    <property type="molecule type" value="Genomic_DNA"/>
</dbReference>
<protein>
    <submittedName>
        <fullName evidence="1">Uncharacterized protein</fullName>
    </submittedName>
</protein>
<accession>A0AAV4PXQ4</accession>
<proteinExistence type="predicted"/>
<feature type="non-terminal residue" evidence="1">
    <location>
        <position position="26"/>
    </location>
</feature>
<evidence type="ECO:0000313" key="1">
    <source>
        <dbReference type="EMBL" id="GIY02408.1"/>
    </source>
</evidence>
<comment type="caution">
    <text evidence="1">The sequence shown here is derived from an EMBL/GenBank/DDBJ whole genome shotgun (WGS) entry which is preliminary data.</text>
</comment>
<gene>
    <name evidence="1" type="ORF">CEXT_37161</name>
</gene>
<name>A0AAV4PXQ4_CAEEX</name>
<keyword evidence="2" id="KW-1185">Reference proteome</keyword>